<dbReference type="GO" id="GO:0006790">
    <property type="term" value="P:sulfur compound metabolic process"/>
    <property type="evidence" value="ECO:0007669"/>
    <property type="project" value="TreeGrafter"/>
</dbReference>
<dbReference type="InterPro" id="IPR005066">
    <property type="entry name" value="MoCF_OxRdtse_dimer"/>
</dbReference>
<evidence type="ECO:0008006" key="8">
    <source>
        <dbReference type="Google" id="ProtNLM"/>
    </source>
</evidence>
<evidence type="ECO:0000259" key="6">
    <source>
        <dbReference type="Pfam" id="PF03404"/>
    </source>
</evidence>
<dbReference type="EMBL" id="LAZR01018747">
    <property type="protein sequence ID" value="KKL95159.1"/>
    <property type="molecule type" value="Genomic_DNA"/>
</dbReference>
<evidence type="ECO:0000256" key="4">
    <source>
        <dbReference type="ARBA" id="ARBA00023002"/>
    </source>
</evidence>
<dbReference type="GO" id="GO:0030151">
    <property type="term" value="F:molybdenum ion binding"/>
    <property type="evidence" value="ECO:0007669"/>
    <property type="project" value="InterPro"/>
</dbReference>
<dbReference type="PANTHER" id="PTHR19372:SF7">
    <property type="entry name" value="SULFITE OXIDASE, MITOCHONDRIAL"/>
    <property type="match status" value="1"/>
</dbReference>
<evidence type="ECO:0000256" key="1">
    <source>
        <dbReference type="ARBA" id="ARBA00001924"/>
    </source>
</evidence>
<dbReference type="Gene3D" id="3.90.420.10">
    <property type="entry name" value="Oxidoreductase, molybdopterin-binding domain"/>
    <property type="match status" value="1"/>
</dbReference>
<comment type="cofactor">
    <cofactor evidence="1">
        <name>Mo-molybdopterin</name>
        <dbReference type="ChEBI" id="CHEBI:71302"/>
    </cofactor>
</comment>
<reference evidence="7" key="1">
    <citation type="journal article" date="2015" name="Nature">
        <title>Complex archaea that bridge the gap between prokaryotes and eukaryotes.</title>
        <authorList>
            <person name="Spang A."/>
            <person name="Saw J.H."/>
            <person name="Jorgensen S.L."/>
            <person name="Zaremba-Niedzwiedzka K."/>
            <person name="Martijn J."/>
            <person name="Lind A.E."/>
            <person name="van Eijk R."/>
            <person name="Schleper C."/>
            <person name="Guy L."/>
            <person name="Ettema T.J."/>
        </authorList>
    </citation>
    <scope>NUCLEOTIDE SEQUENCE</scope>
</reference>
<name>A0A0F9G8F5_9ZZZZ</name>
<keyword evidence="3" id="KW-0479">Metal-binding</keyword>
<keyword evidence="4" id="KW-0560">Oxidoreductase</keyword>
<dbReference type="InterPro" id="IPR000572">
    <property type="entry name" value="OxRdtase_Mopterin-bd_dom"/>
</dbReference>
<sequence>LLLEEAGLPSEAVEVVFAGADQGEVEPGRTEVFARSLPLAVARQPDVLVAWGMNGEPLLPEHGHPLRLVVPRWYGMASVKWLVTISVLPEPFKGYFQRERYVYSGESGTPEATPVTLMRVRAVIGRPADGAELAPGRVEVAGTAWSGAGPIARVEISVDDGHSWAEAELGTALSTYAATPWRFLWLPSSPGKYALVARATDDAGNTQPPGPVWNAYGYGNNVVHRVRVAVR</sequence>
<dbReference type="PANTHER" id="PTHR19372">
    <property type="entry name" value="SULFITE REDUCTASE"/>
    <property type="match status" value="1"/>
</dbReference>
<comment type="caution">
    <text evidence="7">The sequence shown here is derived from an EMBL/GenBank/DDBJ whole genome shotgun (WGS) entry which is preliminary data.</text>
</comment>
<dbReference type="Pfam" id="PF00174">
    <property type="entry name" value="Oxidored_molyb"/>
    <property type="match status" value="1"/>
</dbReference>
<dbReference type="GO" id="GO:0020037">
    <property type="term" value="F:heme binding"/>
    <property type="evidence" value="ECO:0007669"/>
    <property type="project" value="TreeGrafter"/>
</dbReference>
<gene>
    <name evidence="7" type="ORF">LCGC14_1857440</name>
</gene>
<evidence type="ECO:0000256" key="3">
    <source>
        <dbReference type="ARBA" id="ARBA00022723"/>
    </source>
</evidence>
<keyword evidence="2" id="KW-0500">Molybdenum</keyword>
<dbReference type="SUPFAM" id="SSF56524">
    <property type="entry name" value="Oxidoreductase molybdopterin-binding domain"/>
    <property type="match status" value="1"/>
</dbReference>
<dbReference type="GO" id="GO:0008482">
    <property type="term" value="F:sulfite oxidase activity"/>
    <property type="evidence" value="ECO:0007669"/>
    <property type="project" value="TreeGrafter"/>
</dbReference>
<protein>
    <recommendedName>
        <fullName evidence="8">Oxidoreductase molybdopterin-binding domain-containing protein</fullName>
    </recommendedName>
</protein>
<dbReference type="Pfam" id="PF03404">
    <property type="entry name" value="Mo-co_dimer"/>
    <property type="match status" value="1"/>
</dbReference>
<dbReference type="InterPro" id="IPR036374">
    <property type="entry name" value="OxRdtase_Mopterin-bd_sf"/>
</dbReference>
<evidence type="ECO:0000313" key="7">
    <source>
        <dbReference type="EMBL" id="KKL95159.1"/>
    </source>
</evidence>
<dbReference type="AlphaFoldDB" id="A0A0F9G8F5"/>
<feature type="non-terminal residue" evidence="7">
    <location>
        <position position="1"/>
    </location>
</feature>
<feature type="domain" description="Moybdenum cofactor oxidoreductase dimerisation" evidence="6">
    <location>
        <begin position="117"/>
        <end position="230"/>
    </location>
</feature>
<dbReference type="InterPro" id="IPR014756">
    <property type="entry name" value="Ig_E-set"/>
</dbReference>
<dbReference type="InterPro" id="IPR008335">
    <property type="entry name" value="Mopterin_OxRdtase_euk"/>
</dbReference>
<accession>A0A0F9G8F5</accession>
<feature type="domain" description="Oxidoreductase molybdopterin-binding" evidence="5">
    <location>
        <begin position="2"/>
        <end position="95"/>
    </location>
</feature>
<proteinExistence type="predicted"/>
<dbReference type="Gene3D" id="2.60.40.650">
    <property type="match status" value="1"/>
</dbReference>
<evidence type="ECO:0000259" key="5">
    <source>
        <dbReference type="Pfam" id="PF00174"/>
    </source>
</evidence>
<dbReference type="PRINTS" id="PR00407">
    <property type="entry name" value="EUMOPTERIN"/>
</dbReference>
<dbReference type="GO" id="GO:0043546">
    <property type="term" value="F:molybdopterin cofactor binding"/>
    <property type="evidence" value="ECO:0007669"/>
    <property type="project" value="TreeGrafter"/>
</dbReference>
<dbReference type="SUPFAM" id="SSF81296">
    <property type="entry name" value="E set domains"/>
    <property type="match status" value="1"/>
</dbReference>
<evidence type="ECO:0000256" key="2">
    <source>
        <dbReference type="ARBA" id="ARBA00022505"/>
    </source>
</evidence>
<organism evidence="7">
    <name type="scientific">marine sediment metagenome</name>
    <dbReference type="NCBI Taxonomy" id="412755"/>
    <lineage>
        <taxon>unclassified sequences</taxon>
        <taxon>metagenomes</taxon>
        <taxon>ecological metagenomes</taxon>
    </lineage>
</organism>